<feature type="region of interest" description="Disordered" evidence="1">
    <location>
        <begin position="25"/>
        <end position="68"/>
    </location>
</feature>
<comment type="caution">
    <text evidence="3">The sequence shown here is derived from an EMBL/GenBank/DDBJ whole genome shotgun (WGS) entry which is preliminary data.</text>
</comment>
<evidence type="ECO:0000256" key="2">
    <source>
        <dbReference type="SAM" id="SignalP"/>
    </source>
</evidence>
<keyword evidence="2" id="KW-0732">Signal</keyword>
<organism evidence="3 4">
    <name type="scientific">Candidatus Faecousia excrementigallinarum</name>
    <dbReference type="NCBI Taxonomy" id="2840806"/>
    <lineage>
        <taxon>Bacteria</taxon>
        <taxon>Bacillati</taxon>
        <taxon>Bacillota</taxon>
        <taxon>Clostridia</taxon>
        <taxon>Eubacteriales</taxon>
        <taxon>Oscillospiraceae</taxon>
        <taxon>Faecousia</taxon>
    </lineage>
</organism>
<name>A0A9D0Z2T1_9FIRM</name>
<gene>
    <name evidence="3" type="ORF">IAB74_06690</name>
</gene>
<dbReference type="EMBL" id="DVFK01000089">
    <property type="protein sequence ID" value="HIQ68177.1"/>
    <property type="molecule type" value="Genomic_DNA"/>
</dbReference>
<reference evidence="3" key="2">
    <citation type="journal article" date="2021" name="PeerJ">
        <title>Extensive microbial diversity within the chicken gut microbiome revealed by metagenomics and culture.</title>
        <authorList>
            <person name="Gilroy R."/>
            <person name="Ravi A."/>
            <person name="Getino M."/>
            <person name="Pursley I."/>
            <person name="Horton D.L."/>
            <person name="Alikhan N.F."/>
            <person name="Baker D."/>
            <person name="Gharbi K."/>
            <person name="Hall N."/>
            <person name="Watson M."/>
            <person name="Adriaenssens E.M."/>
            <person name="Foster-Nyarko E."/>
            <person name="Jarju S."/>
            <person name="Secka A."/>
            <person name="Antonio M."/>
            <person name="Oren A."/>
            <person name="Chaudhuri R.R."/>
            <person name="La Ragione R."/>
            <person name="Hildebrand F."/>
            <person name="Pallen M.J."/>
        </authorList>
    </citation>
    <scope>NUCLEOTIDE SEQUENCE</scope>
    <source>
        <strain evidence="3">13361</strain>
    </source>
</reference>
<evidence type="ECO:0000256" key="1">
    <source>
        <dbReference type="SAM" id="MobiDB-lite"/>
    </source>
</evidence>
<evidence type="ECO:0000313" key="3">
    <source>
        <dbReference type="EMBL" id="HIQ68177.1"/>
    </source>
</evidence>
<feature type="compositionally biased region" description="Low complexity" evidence="1">
    <location>
        <begin position="33"/>
        <end position="44"/>
    </location>
</feature>
<sequence length="316" mass="35233">MKKLLGLLLILAAVAVVVWSVQEANPAPTEPSVPQTTTEATQPPTTNPPTTEPTTQPPTETVPPTDPQVEALRPFRNLGVCRGLDEAHTFVLFFLDDRSSNWSGEEIAAFNGLYFYPAMNFLQTQGENWGMEVNQDSFTYSSDVNEGMAYAGEVSPDFQEGGAATDIPDKTAKSLGFDDGWDMYRYLQEYTGTDQVAMLFFLNKPGRSYTIRDQNNDGQEELEFSVIFASYPGFATSATSATIAHELLHLFGAEDYYDPYGDFPQRKILAESQIPDDIMLVTYYNVKDNTLSQATAFTIGWTDEVPEIMENPDWNR</sequence>
<evidence type="ECO:0000313" key="4">
    <source>
        <dbReference type="Proteomes" id="UP000886796"/>
    </source>
</evidence>
<accession>A0A9D0Z2T1</accession>
<dbReference type="Proteomes" id="UP000886796">
    <property type="component" value="Unassembled WGS sequence"/>
</dbReference>
<dbReference type="AlphaFoldDB" id="A0A9D0Z2T1"/>
<protein>
    <recommendedName>
        <fullName evidence="5">Peptidase M6-like domain-containing protein</fullName>
    </recommendedName>
</protein>
<evidence type="ECO:0008006" key="5">
    <source>
        <dbReference type="Google" id="ProtNLM"/>
    </source>
</evidence>
<proteinExistence type="predicted"/>
<feature type="signal peptide" evidence="2">
    <location>
        <begin position="1"/>
        <end position="23"/>
    </location>
</feature>
<reference evidence="3" key="1">
    <citation type="submission" date="2020-10" db="EMBL/GenBank/DDBJ databases">
        <authorList>
            <person name="Gilroy R."/>
        </authorList>
    </citation>
    <scope>NUCLEOTIDE SEQUENCE</scope>
    <source>
        <strain evidence="3">13361</strain>
    </source>
</reference>
<feature type="chain" id="PRO_5039261439" description="Peptidase M6-like domain-containing protein" evidence="2">
    <location>
        <begin position="24"/>
        <end position="316"/>
    </location>
</feature>